<gene>
    <name evidence="1" type="ORF">FK004_02115</name>
</gene>
<protein>
    <recommendedName>
        <fullName evidence="3">Lipoprotein</fullName>
    </recommendedName>
</protein>
<organism evidence="1 2">
    <name type="scientific">Flavobacterium kingsejongi</name>
    <dbReference type="NCBI Taxonomy" id="1678728"/>
    <lineage>
        <taxon>Bacteria</taxon>
        <taxon>Pseudomonadati</taxon>
        <taxon>Bacteroidota</taxon>
        <taxon>Flavobacteriia</taxon>
        <taxon>Flavobacteriales</taxon>
        <taxon>Flavobacteriaceae</taxon>
        <taxon>Flavobacterium</taxon>
    </lineage>
</organism>
<proteinExistence type="predicted"/>
<dbReference type="KEGG" id="fki:FK004_02115"/>
<evidence type="ECO:0000313" key="2">
    <source>
        <dbReference type="Proteomes" id="UP000244677"/>
    </source>
</evidence>
<dbReference type="Proteomes" id="UP000244677">
    <property type="component" value="Chromosome"/>
</dbReference>
<dbReference type="AlphaFoldDB" id="A0A2S1LK88"/>
<keyword evidence="2" id="KW-1185">Reference proteome</keyword>
<sequence>MKSNLYAMMILVAFFSSCAQKRYVKQDYPFFDPNFVLPSNTLLRTDGVYVLKKIKTDENGGTEKEPKEHKFYKFYRGGQSNLILDLEHQLKNSTDYAHALIADYEARKLHPKATLFEGYYKLQDSRIIIQNYVTPRKQFTYYYGYLEEDQLVIVKAHEGNGKFEDQNFIDYYKEYYFFVPLKDAKIEKIIPYW</sequence>
<dbReference type="EMBL" id="CP020919">
    <property type="protein sequence ID" value="AWG24099.1"/>
    <property type="molecule type" value="Genomic_DNA"/>
</dbReference>
<accession>A0A2S1LK88</accession>
<dbReference type="RefSeq" id="WP_108735758.1">
    <property type="nucleotide sequence ID" value="NZ_CP020919.1"/>
</dbReference>
<reference evidence="1 2" key="1">
    <citation type="submission" date="2017-04" db="EMBL/GenBank/DDBJ databases">
        <title>Complete genome sequence of Flavobacterium kingsejong AJ004.</title>
        <authorList>
            <person name="Lee P.C."/>
        </authorList>
    </citation>
    <scope>NUCLEOTIDE SEQUENCE [LARGE SCALE GENOMIC DNA]</scope>
    <source>
        <strain evidence="1 2">AJ004</strain>
    </source>
</reference>
<dbReference type="OrthoDB" id="1355444at2"/>
<evidence type="ECO:0008006" key="3">
    <source>
        <dbReference type="Google" id="ProtNLM"/>
    </source>
</evidence>
<dbReference type="PROSITE" id="PS51257">
    <property type="entry name" value="PROKAR_LIPOPROTEIN"/>
    <property type="match status" value="1"/>
</dbReference>
<evidence type="ECO:0000313" key="1">
    <source>
        <dbReference type="EMBL" id="AWG24099.1"/>
    </source>
</evidence>
<name>A0A2S1LK88_9FLAO</name>